<evidence type="ECO:0000313" key="1">
    <source>
        <dbReference type="EMBL" id="AMM53393.1"/>
    </source>
</evidence>
<accession>A0A127B7N3</accession>
<dbReference type="SUPFAM" id="SSF47598">
    <property type="entry name" value="Ribbon-helix-helix"/>
    <property type="match status" value="1"/>
</dbReference>
<dbReference type="Proteomes" id="UP000070587">
    <property type="component" value="Chromosome"/>
</dbReference>
<dbReference type="OrthoDB" id="102515at2157"/>
<dbReference type="STRING" id="1609559.TQ32_01975"/>
<reference evidence="1 2" key="2">
    <citation type="journal article" date="2016" name="Int. J. Syst. Evol. Microbiol.">
        <title>Pyrococcus kukulkanii sp. nov., a hyperthermophilic, piezophilic archaeon isolated from a deep-sea hydrothermal vent.</title>
        <authorList>
            <person name="Callac N."/>
            <person name="Oger P."/>
            <person name="Lesongeur F."/>
            <person name="Rattray J.E."/>
            <person name="Vannier P."/>
            <person name="Michoud G."/>
            <person name="Beauverger M."/>
            <person name="Gayet N."/>
            <person name="Rouxel O."/>
            <person name="Jebbar M."/>
            <person name="Godfroy A."/>
        </authorList>
    </citation>
    <scope>NUCLEOTIDE SEQUENCE [LARGE SCALE GENOMIC DNA]</scope>
    <source>
        <strain evidence="1 2">NCB100</strain>
    </source>
</reference>
<dbReference type="RefSeq" id="WP_068320497.1">
    <property type="nucleotide sequence ID" value="NZ_CP010835.1"/>
</dbReference>
<protein>
    <recommendedName>
        <fullName evidence="3">CopG family transcriptional regulator</fullName>
    </recommendedName>
</protein>
<dbReference type="GeneID" id="28490561"/>
<organism evidence="1 2">
    <name type="scientific">Pyrococcus kukulkanii</name>
    <dbReference type="NCBI Taxonomy" id="1609559"/>
    <lineage>
        <taxon>Archaea</taxon>
        <taxon>Methanobacteriati</taxon>
        <taxon>Methanobacteriota</taxon>
        <taxon>Thermococci</taxon>
        <taxon>Thermococcales</taxon>
        <taxon>Thermococcaceae</taxon>
        <taxon>Pyrococcus</taxon>
    </lineage>
</organism>
<sequence>MGTLVKKKKSTRKTVHISVRVPENVVKAIEILVELGFFKDKSDFVNYALQETLKEYLSNVRIKMTSELVEKYFELLEKASPKLSEKEVLKILEEVRK</sequence>
<dbReference type="PATRIC" id="fig|1609559.3.peg.399"/>
<proteinExistence type="predicted"/>
<gene>
    <name evidence="1" type="ORF">TQ32_01975</name>
</gene>
<dbReference type="InterPro" id="IPR010985">
    <property type="entry name" value="Ribbon_hlx_hlx"/>
</dbReference>
<dbReference type="PANTHER" id="PTHR36215">
    <property type="entry name" value="BLL4998 PROTEIN"/>
    <property type="match status" value="1"/>
</dbReference>
<reference evidence="2" key="1">
    <citation type="submission" date="2015-02" db="EMBL/GenBank/DDBJ databases">
        <title>Pyrococcus kukulkanii sp. nov., a novel hyperthermophilic archaeon isolated from a deep-sea hydrothermal vent at the Guaymas Basin.</title>
        <authorList>
            <person name="Oger P.M."/>
            <person name="Callac N."/>
            <person name="Jebbar M."/>
            <person name="Godfroy A."/>
        </authorList>
    </citation>
    <scope>NUCLEOTIDE SEQUENCE [LARGE SCALE GENOMIC DNA]</scope>
    <source>
        <strain evidence="2">NCB100</strain>
    </source>
</reference>
<evidence type="ECO:0008006" key="3">
    <source>
        <dbReference type="Google" id="ProtNLM"/>
    </source>
</evidence>
<dbReference type="CDD" id="cd22231">
    <property type="entry name" value="RHH_NikR_HicB-like"/>
    <property type="match status" value="1"/>
</dbReference>
<name>A0A127B7N3_9EURY</name>
<evidence type="ECO:0000313" key="2">
    <source>
        <dbReference type="Proteomes" id="UP000070587"/>
    </source>
</evidence>
<dbReference type="PANTHER" id="PTHR36215:SF1">
    <property type="entry name" value="BLL4998 PROTEIN"/>
    <property type="match status" value="1"/>
</dbReference>
<dbReference type="EMBL" id="CP010835">
    <property type="protein sequence ID" value="AMM53393.1"/>
    <property type="molecule type" value="Genomic_DNA"/>
</dbReference>
<dbReference type="KEGG" id="pyc:TQ32_01975"/>
<dbReference type="AlphaFoldDB" id="A0A127B7N3"/>
<dbReference type="GO" id="GO:0006355">
    <property type="term" value="P:regulation of DNA-templated transcription"/>
    <property type="evidence" value="ECO:0007669"/>
    <property type="project" value="InterPro"/>
</dbReference>